<proteinExistence type="predicted"/>
<keyword evidence="3" id="KW-0611">Plant defense</keyword>
<comment type="caution">
    <text evidence="8">The sequence shown here is derived from an EMBL/GenBank/DDBJ whole genome shotgun (WGS) entry which is preliminary data.</text>
</comment>
<protein>
    <submittedName>
        <fullName evidence="8">Uncharacterized protein</fullName>
    </submittedName>
</protein>
<dbReference type="InterPro" id="IPR056789">
    <property type="entry name" value="LRR_R13L1-DRL21"/>
</dbReference>
<dbReference type="InterPro" id="IPR042197">
    <property type="entry name" value="Apaf_helical"/>
</dbReference>
<organism evidence="8 9">
    <name type="scientific">Salix dunnii</name>
    <dbReference type="NCBI Taxonomy" id="1413687"/>
    <lineage>
        <taxon>Eukaryota</taxon>
        <taxon>Viridiplantae</taxon>
        <taxon>Streptophyta</taxon>
        <taxon>Embryophyta</taxon>
        <taxon>Tracheophyta</taxon>
        <taxon>Spermatophyta</taxon>
        <taxon>Magnoliopsida</taxon>
        <taxon>eudicotyledons</taxon>
        <taxon>Gunneridae</taxon>
        <taxon>Pentapetalae</taxon>
        <taxon>rosids</taxon>
        <taxon>fabids</taxon>
        <taxon>Malpighiales</taxon>
        <taxon>Salicaceae</taxon>
        <taxon>Saliceae</taxon>
        <taxon>Salix</taxon>
    </lineage>
</organism>
<feature type="domain" description="Disease resistance protein winged helix" evidence="6">
    <location>
        <begin position="453"/>
        <end position="523"/>
    </location>
</feature>
<dbReference type="Pfam" id="PF23247">
    <property type="entry name" value="LRR_RPS2"/>
    <property type="match status" value="1"/>
</dbReference>
<evidence type="ECO:0000313" key="9">
    <source>
        <dbReference type="Proteomes" id="UP000657918"/>
    </source>
</evidence>
<dbReference type="PRINTS" id="PR00364">
    <property type="entry name" value="DISEASERSIST"/>
</dbReference>
<evidence type="ECO:0000259" key="6">
    <source>
        <dbReference type="Pfam" id="PF23559"/>
    </source>
</evidence>
<dbReference type="SUPFAM" id="SSF52540">
    <property type="entry name" value="P-loop containing nucleoside triphosphate hydrolases"/>
    <property type="match status" value="1"/>
</dbReference>
<feature type="domain" description="R13L1/DRL21-like LRR repeat region" evidence="7">
    <location>
        <begin position="696"/>
        <end position="826"/>
    </location>
</feature>
<evidence type="ECO:0000256" key="3">
    <source>
        <dbReference type="ARBA" id="ARBA00022821"/>
    </source>
</evidence>
<dbReference type="Pfam" id="PF00931">
    <property type="entry name" value="NB-ARC"/>
    <property type="match status" value="1"/>
</dbReference>
<evidence type="ECO:0000256" key="2">
    <source>
        <dbReference type="ARBA" id="ARBA00022737"/>
    </source>
</evidence>
<keyword evidence="2" id="KW-0677">Repeat</keyword>
<dbReference type="InterPro" id="IPR057135">
    <property type="entry name" value="At4g27190-like_LRR"/>
</dbReference>
<dbReference type="PANTHER" id="PTHR36766">
    <property type="entry name" value="PLANT BROAD-SPECTRUM MILDEW RESISTANCE PROTEIN RPW8"/>
    <property type="match status" value="1"/>
</dbReference>
<evidence type="ECO:0000313" key="8">
    <source>
        <dbReference type="EMBL" id="KAF9661213.1"/>
    </source>
</evidence>
<sequence>MARFLLITYALEQTLVKLGSFGFEEIGPSYRLDRSVKALKEVLPSVQAFIQDTEERVVAALHSRDFLDLQEHVDSIENSLYWFAFFHKFGNLYKDARFLNLSTDDRRSFFDGRMVNLRLSSYLDMVRAVLYKISKSFEVIRSSKQEVEPSGLGVISDDVKTAGRRDDVLKIVEFLKGSTNHQLLHVKTVGRGDDVLKIVEFLKGSTNHQLHVFPIVGMAGLGKTALATSVCKEVSEGELFDKTVWISVTDNFEELTVLREMLKALGEHMAGGEDSKRETLEHLSKELQGKRYLLVLDDVWHEDVEKWDGLKDCLLKVGGSNGSAVLVTTRSGQAASIMETFPGRRHDLKRLSDGDCWSIIRQKVSGNEGEPLPPDLEVIGKEIASKCGGVPLVALFLGETMCSRKERGQWLSVKNRCLRDIPRYEDIIMPTLLKSFYHLPSPALKLCFAYCAIFSQDFTVEKEQLIQLWMAEGFLVQSNERMEDTGEVFFNKFVDSSFVEVVEWDEPGNIRSCKMNRLMHDLALHISKFRTLNSETSSNIDGEYSIHHANLNSDVELERVFPKFSVRRLVSLFTHAADVLHWPLNFEYIRTLNLDGADIKELNDSIGNLEHLRFLDLSRTCIKALPESITNLHNMQTLRLIECAYLQSLPRNMRRLRSLRHIYFTYHHQMPVKVGCLTSLQTLPFFVVGKESDSTIEELESLNGLRGQLSIYNLQEVKNKKEAKKANLRGKKKIYKLEFVWRSGRKCFENDEEVLEALQPHSNLETLKIEHYGGEKLPSWLLMKSPTHGGSFLVNCLVNLKLIDCKRCELPMLGHLPRLESLEIDGLDKVRTGFSETMTVFPALKKLSLRRMVNLVEWMVPAVREGHSAVFPFLEELSIMSCPLLASISLNAPSLARLEICFCDELKSLSMDSNASTALEDLIIKCCPNLESIPSAECLRSLKRLHSEGCQKFICSPIPSVQIFNSLEYLRLEGFPDLISIPDLQNLSLKGLTIKLCPDLECIDSLQNLTSLEDLRIEVCPYLESIPSVGDLSSLKTLSIQRCHKLTSLPTGLHSCLSLENLSVQWCIELTSIPDELKELNSLVQLEITKCPSLTDFPEDSLYSLTQLKQLTIGPFSEKLEVFPGLNSIQPFHAPLEELQIHGWNRLKSLPDQLKQLTVLKSLHIGRLNKLEALPEWLGDLISLQQLRIWRCENLRYLPIGMQRLFMMKRLEIIDCHILKKTCAEGSGPEWFKISHIPKISML</sequence>
<dbReference type="EMBL" id="JADGMS010000019">
    <property type="protein sequence ID" value="KAF9661213.1"/>
    <property type="molecule type" value="Genomic_DNA"/>
</dbReference>
<accession>A0A835J0G9</accession>
<name>A0A835J0G9_9ROSI</name>
<evidence type="ECO:0000259" key="5">
    <source>
        <dbReference type="Pfam" id="PF23247"/>
    </source>
</evidence>
<dbReference type="Gene3D" id="1.10.8.430">
    <property type="entry name" value="Helical domain of apoptotic protease-activating factors"/>
    <property type="match status" value="1"/>
</dbReference>
<dbReference type="SUPFAM" id="SSF52058">
    <property type="entry name" value="L domain-like"/>
    <property type="match status" value="2"/>
</dbReference>
<evidence type="ECO:0000259" key="4">
    <source>
        <dbReference type="Pfam" id="PF00931"/>
    </source>
</evidence>
<gene>
    <name evidence="8" type="ORF">SADUNF_Sadunf19G0044600</name>
</gene>
<dbReference type="AlphaFoldDB" id="A0A835J0G9"/>
<dbReference type="Gene3D" id="1.10.10.10">
    <property type="entry name" value="Winged helix-like DNA-binding domain superfamily/Winged helix DNA-binding domain"/>
    <property type="match status" value="1"/>
</dbReference>
<dbReference type="InterPro" id="IPR036388">
    <property type="entry name" value="WH-like_DNA-bd_sf"/>
</dbReference>
<evidence type="ECO:0000256" key="1">
    <source>
        <dbReference type="ARBA" id="ARBA00022614"/>
    </source>
</evidence>
<feature type="domain" description="NB-ARC" evidence="4">
    <location>
        <begin position="194"/>
        <end position="367"/>
    </location>
</feature>
<dbReference type="InterPro" id="IPR002182">
    <property type="entry name" value="NB-ARC"/>
</dbReference>
<reference evidence="8 9" key="1">
    <citation type="submission" date="2020-10" db="EMBL/GenBank/DDBJ databases">
        <title>Plant Genome Project.</title>
        <authorList>
            <person name="Zhang R.-G."/>
        </authorList>
    </citation>
    <scope>NUCLEOTIDE SEQUENCE [LARGE SCALE GENOMIC DNA]</scope>
    <source>
        <strain evidence="8">FAFU-HL-1</strain>
        <tissue evidence="8">Leaf</tissue>
    </source>
</reference>
<dbReference type="OrthoDB" id="1896560at2759"/>
<dbReference type="InterPro" id="IPR032675">
    <property type="entry name" value="LRR_dom_sf"/>
</dbReference>
<dbReference type="InterPro" id="IPR058922">
    <property type="entry name" value="WHD_DRP"/>
</dbReference>
<dbReference type="Gene3D" id="3.80.10.10">
    <property type="entry name" value="Ribonuclease Inhibitor"/>
    <property type="match status" value="5"/>
</dbReference>
<dbReference type="PANTHER" id="PTHR36766:SF70">
    <property type="entry name" value="DISEASE RESISTANCE PROTEIN RGA4"/>
    <property type="match status" value="1"/>
</dbReference>
<dbReference type="Gene3D" id="3.40.50.300">
    <property type="entry name" value="P-loop containing nucleotide triphosphate hydrolases"/>
    <property type="match status" value="1"/>
</dbReference>
<dbReference type="Pfam" id="PF25019">
    <property type="entry name" value="LRR_R13L1-DRL21"/>
    <property type="match status" value="1"/>
</dbReference>
<dbReference type="Pfam" id="PF23559">
    <property type="entry name" value="WHD_DRP"/>
    <property type="match status" value="1"/>
</dbReference>
<keyword evidence="1" id="KW-0433">Leucine-rich repeat</keyword>
<dbReference type="GO" id="GO:0006952">
    <property type="term" value="P:defense response"/>
    <property type="evidence" value="ECO:0007669"/>
    <property type="project" value="UniProtKB-KW"/>
</dbReference>
<dbReference type="InterPro" id="IPR027417">
    <property type="entry name" value="P-loop_NTPase"/>
</dbReference>
<keyword evidence="9" id="KW-1185">Reference proteome</keyword>
<dbReference type="GO" id="GO:0043531">
    <property type="term" value="F:ADP binding"/>
    <property type="evidence" value="ECO:0007669"/>
    <property type="project" value="InterPro"/>
</dbReference>
<evidence type="ECO:0000259" key="7">
    <source>
        <dbReference type="Pfam" id="PF25019"/>
    </source>
</evidence>
<feature type="domain" description="Disease resistance protein At4g27190-like leucine-rich repeats" evidence="5">
    <location>
        <begin position="987"/>
        <end position="1113"/>
    </location>
</feature>
<dbReference type="Proteomes" id="UP000657918">
    <property type="component" value="Unassembled WGS sequence"/>
</dbReference>